<reference evidence="3 4" key="1">
    <citation type="submission" date="2019-03" db="EMBL/GenBank/DDBJ databases">
        <authorList>
            <person name="Gaulin E."/>
            <person name="Dumas B."/>
        </authorList>
    </citation>
    <scope>NUCLEOTIDE SEQUENCE [LARGE SCALE GENOMIC DNA]</scope>
    <source>
        <strain evidence="3">CBS 568.67</strain>
    </source>
</reference>
<proteinExistence type="predicted"/>
<accession>A0A485KLH8</accession>
<dbReference type="EMBL" id="VJMH01005115">
    <property type="protein sequence ID" value="KAF0700659.1"/>
    <property type="molecule type" value="Genomic_DNA"/>
</dbReference>
<dbReference type="EMBL" id="CAADRA010005136">
    <property type="protein sequence ID" value="VFT85723.1"/>
    <property type="molecule type" value="Genomic_DNA"/>
</dbReference>
<evidence type="ECO:0000313" key="4">
    <source>
        <dbReference type="Proteomes" id="UP000332933"/>
    </source>
</evidence>
<dbReference type="AlphaFoldDB" id="A0A485KLH8"/>
<keyword evidence="4" id="KW-1185">Reference proteome</keyword>
<evidence type="ECO:0000313" key="2">
    <source>
        <dbReference type="EMBL" id="KAF0700659.1"/>
    </source>
</evidence>
<evidence type="ECO:0000313" key="3">
    <source>
        <dbReference type="EMBL" id="VFT85723.1"/>
    </source>
</evidence>
<evidence type="ECO:0000256" key="1">
    <source>
        <dbReference type="SAM" id="MobiDB-lite"/>
    </source>
</evidence>
<dbReference type="Proteomes" id="UP000332933">
    <property type="component" value="Unassembled WGS sequence"/>
</dbReference>
<name>A0A485KLH8_9STRA</name>
<gene>
    <name evidence="3" type="primary">Aste57867_8837</name>
    <name evidence="2" type="ORF">As57867_008802</name>
    <name evidence="3" type="ORF">ASTE57867_8837</name>
</gene>
<reference evidence="2" key="2">
    <citation type="submission" date="2019-06" db="EMBL/GenBank/DDBJ databases">
        <title>Genomics analysis of Aphanomyces spp. identifies a new class of oomycete effector associated with host adaptation.</title>
        <authorList>
            <person name="Gaulin E."/>
        </authorList>
    </citation>
    <scope>NUCLEOTIDE SEQUENCE</scope>
    <source>
        <strain evidence="2">CBS 578.67</strain>
    </source>
</reference>
<dbReference type="OrthoDB" id="67494at2759"/>
<protein>
    <submittedName>
        <fullName evidence="3">Aste57867_8837 protein</fullName>
    </submittedName>
</protein>
<organism evidence="3 4">
    <name type="scientific">Aphanomyces stellatus</name>
    <dbReference type="NCBI Taxonomy" id="120398"/>
    <lineage>
        <taxon>Eukaryota</taxon>
        <taxon>Sar</taxon>
        <taxon>Stramenopiles</taxon>
        <taxon>Oomycota</taxon>
        <taxon>Saprolegniomycetes</taxon>
        <taxon>Saprolegniales</taxon>
        <taxon>Verrucalvaceae</taxon>
        <taxon>Aphanomyces</taxon>
    </lineage>
</organism>
<sequence length="302" mass="34468">MDPQKPRQFRRIGQARHLGNSRESSVNVLFVACSSEDGDCTLSLEVDKIVRRPNMPATARVFVPASHVGRHLTHVKRVFHRNPLSEPTFSTGPTNLCFISAFGLIARDERHEQRRKQACRFDYLHQEDKADPMRCDRVRPVAQEPNMYCPTCRACSLVLEDVRVGIIYPHKDGHILMQWFHMKCIEPPRNLLVSDIEGLSEKCMKPYRAAVFEWLSRQPPSKPRRAAPTPPTQVVKEDSCSQLQPRMRCNKPPLAPRRLGETTTVLPKGIIPGANLVPHHDMIRTMQSCMPEKRHAAPMMMS</sequence>
<feature type="region of interest" description="Disordered" evidence="1">
    <location>
        <begin position="218"/>
        <end position="259"/>
    </location>
</feature>